<evidence type="ECO:0000256" key="1">
    <source>
        <dbReference type="SAM" id="MobiDB-lite"/>
    </source>
</evidence>
<sequence>MTFSGDFSNDTATASLRKNIVELVTKMNAPPVKSLTTTIVGRNRPPLPATPCLPAWLPNHHHHIPALPHHSCPAPPLSPQPCAHHFSPAPPPTSCPTPPECPSPQPPNPTCSP</sequence>
<comment type="caution">
    <text evidence="2">The sequence shown here is derived from an EMBL/GenBank/DDBJ whole genome shotgun (WGS) entry which is preliminary data.</text>
</comment>
<accession>A0AAV0G242</accession>
<keyword evidence="3" id="KW-1185">Reference proteome</keyword>
<organism evidence="2 3">
    <name type="scientific">Cuscuta epithymum</name>
    <dbReference type="NCBI Taxonomy" id="186058"/>
    <lineage>
        <taxon>Eukaryota</taxon>
        <taxon>Viridiplantae</taxon>
        <taxon>Streptophyta</taxon>
        <taxon>Embryophyta</taxon>
        <taxon>Tracheophyta</taxon>
        <taxon>Spermatophyta</taxon>
        <taxon>Magnoliopsida</taxon>
        <taxon>eudicotyledons</taxon>
        <taxon>Gunneridae</taxon>
        <taxon>Pentapetalae</taxon>
        <taxon>asterids</taxon>
        <taxon>lamiids</taxon>
        <taxon>Solanales</taxon>
        <taxon>Convolvulaceae</taxon>
        <taxon>Cuscuteae</taxon>
        <taxon>Cuscuta</taxon>
        <taxon>Cuscuta subgen. Cuscuta</taxon>
    </lineage>
</organism>
<dbReference type="Proteomes" id="UP001152523">
    <property type="component" value="Unassembled WGS sequence"/>
</dbReference>
<reference evidence="2" key="1">
    <citation type="submission" date="2022-07" db="EMBL/GenBank/DDBJ databases">
        <authorList>
            <person name="Macas J."/>
            <person name="Novak P."/>
            <person name="Neumann P."/>
        </authorList>
    </citation>
    <scope>NUCLEOTIDE SEQUENCE</scope>
</reference>
<protein>
    <submittedName>
        <fullName evidence="2">Uncharacterized protein</fullName>
    </submittedName>
</protein>
<feature type="region of interest" description="Disordered" evidence="1">
    <location>
        <begin position="80"/>
        <end position="113"/>
    </location>
</feature>
<evidence type="ECO:0000313" key="2">
    <source>
        <dbReference type="EMBL" id="CAH9141995.1"/>
    </source>
</evidence>
<dbReference type="AlphaFoldDB" id="A0AAV0G242"/>
<gene>
    <name evidence="2" type="ORF">CEPIT_LOCUS39558</name>
</gene>
<name>A0AAV0G242_9ASTE</name>
<dbReference type="EMBL" id="CAMAPF010001034">
    <property type="protein sequence ID" value="CAH9141995.1"/>
    <property type="molecule type" value="Genomic_DNA"/>
</dbReference>
<feature type="compositionally biased region" description="Pro residues" evidence="1">
    <location>
        <begin position="88"/>
        <end position="113"/>
    </location>
</feature>
<evidence type="ECO:0000313" key="3">
    <source>
        <dbReference type="Proteomes" id="UP001152523"/>
    </source>
</evidence>
<proteinExistence type="predicted"/>